<dbReference type="PANTHER" id="PTHR38701">
    <property type="entry name" value="CHROMOSOME 8, WHOLE GENOME SHOTGUN SEQUENCE"/>
    <property type="match status" value="1"/>
</dbReference>
<dbReference type="GeneID" id="75834862"/>
<evidence type="ECO:0000256" key="2">
    <source>
        <dbReference type="SAM" id="MobiDB-lite"/>
    </source>
</evidence>
<evidence type="ECO:0000313" key="4">
    <source>
        <dbReference type="Proteomes" id="UP001055219"/>
    </source>
</evidence>
<organism evidence="3 4">
    <name type="scientific">Emericellopsis cladophorae</name>
    <dbReference type="NCBI Taxonomy" id="2686198"/>
    <lineage>
        <taxon>Eukaryota</taxon>
        <taxon>Fungi</taxon>
        <taxon>Dikarya</taxon>
        <taxon>Ascomycota</taxon>
        <taxon>Pezizomycotina</taxon>
        <taxon>Sordariomycetes</taxon>
        <taxon>Hypocreomycetidae</taxon>
        <taxon>Hypocreales</taxon>
        <taxon>Bionectriaceae</taxon>
        <taxon>Emericellopsis</taxon>
    </lineage>
</organism>
<protein>
    <submittedName>
        <fullName evidence="3">Uncharacterized protein</fullName>
    </submittedName>
</protein>
<feature type="compositionally biased region" description="Polar residues" evidence="2">
    <location>
        <begin position="160"/>
        <end position="181"/>
    </location>
</feature>
<feature type="compositionally biased region" description="Polar residues" evidence="2">
    <location>
        <begin position="438"/>
        <end position="448"/>
    </location>
</feature>
<feature type="region of interest" description="Disordered" evidence="2">
    <location>
        <begin position="385"/>
        <end position="405"/>
    </location>
</feature>
<feature type="region of interest" description="Disordered" evidence="2">
    <location>
        <begin position="1"/>
        <end position="211"/>
    </location>
</feature>
<name>A0A9P9Y2U5_9HYPO</name>
<comment type="caution">
    <text evidence="3">The sequence shown here is derived from an EMBL/GenBank/DDBJ whole genome shotgun (WGS) entry which is preliminary data.</text>
</comment>
<keyword evidence="1" id="KW-0175">Coiled coil</keyword>
<dbReference type="OrthoDB" id="2555519at2759"/>
<feature type="compositionally biased region" description="Low complexity" evidence="2">
    <location>
        <begin position="502"/>
        <end position="511"/>
    </location>
</feature>
<feature type="region of interest" description="Disordered" evidence="2">
    <location>
        <begin position="502"/>
        <end position="563"/>
    </location>
</feature>
<feature type="region of interest" description="Disordered" evidence="2">
    <location>
        <begin position="421"/>
        <end position="452"/>
    </location>
</feature>
<feature type="compositionally biased region" description="Acidic residues" evidence="2">
    <location>
        <begin position="526"/>
        <end position="536"/>
    </location>
</feature>
<feature type="region of interest" description="Disordered" evidence="2">
    <location>
        <begin position="629"/>
        <end position="684"/>
    </location>
</feature>
<feature type="compositionally biased region" description="Basic and acidic residues" evidence="2">
    <location>
        <begin position="185"/>
        <end position="194"/>
    </location>
</feature>
<dbReference type="RefSeq" id="XP_051363161.1">
    <property type="nucleotide sequence ID" value="XM_051505425.1"/>
</dbReference>
<feature type="compositionally biased region" description="Low complexity" evidence="2">
    <location>
        <begin position="54"/>
        <end position="81"/>
    </location>
</feature>
<feature type="compositionally biased region" description="Low complexity" evidence="2">
    <location>
        <begin position="93"/>
        <end position="121"/>
    </location>
</feature>
<accession>A0A9P9Y2U5</accession>
<feature type="compositionally biased region" description="Polar residues" evidence="2">
    <location>
        <begin position="122"/>
        <end position="137"/>
    </location>
</feature>
<sequence length="684" mass="73753">MRSLERSSTNTPGNCADPTATKPTRKPRPSEYLKPPPFHRSSRQALRTRDNNQNATSLTSKNSNNNSNTPNTATTITTSTTRLSRAMSDNRPRQPQLSAAAARAANRPPVTAKVATTTPKPSSSVGAQYPYSQQPHAATSPLPSGRRAQDGPALGLANITPRTGTRQVRVESANSTPSGTPNPDKGLDGWEHIGSRTPLNGSMVDGNRGQAQTDQDNKFFYASDASRPVSQSSIGQAQQQPPPPPQQQRAAPVLQKAASFFYANGSSAEAKRTTTHVDQILLRKRDARYALEASAANVGIWVDRVNELEDGGAKARHWQFGARACAHVHVKTHVAGQAGHGIAICRFITRKCVASWACDQTWSGIASVIGSSVPTSDQLVLPKYPARAPQSPEATSVASPPLSPGLVRPAMSMASLLQAAGELEKEDEVSGSEHTPPEVSSPTKSTPSGDPISELVANARRERKVQDLEITNASLEAINRTLERQLRKQTAEIRRYRRLSRAGRLSAPSSRVASAALTEPPIEMSDVSEEESDSEAQDSFHESDLSTDDETGSQAEPMSPNAKMAARRKRDEMRLQLDLTKHQELLIDSQKINQSIKRCMDWTEVLIKEGQKALAYHVRVSDVELGGKVLAPPDEEDEDGGLARREDTPKANGLETIPSITLEPVAEKPSPARDSGIELAPDGG</sequence>
<feature type="region of interest" description="Disordered" evidence="2">
    <location>
        <begin position="225"/>
        <end position="253"/>
    </location>
</feature>
<dbReference type="AlphaFoldDB" id="A0A9P9Y2U5"/>
<reference evidence="3" key="2">
    <citation type="submission" date="2022-07" db="EMBL/GenBank/DDBJ databases">
        <authorList>
            <person name="Goncalves M.F.M."/>
            <person name="Hilario S."/>
            <person name="Van De Peer Y."/>
            <person name="Esteves A.C."/>
            <person name="Alves A."/>
        </authorList>
    </citation>
    <scope>NUCLEOTIDE SEQUENCE</scope>
    <source>
        <strain evidence="3">MUM 19.33</strain>
    </source>
</reference>
<keyword evidence="4" id="KW-1185">Reference proteome</keyword>
<evidence type="ECO:0000313" key="3">
    <source>
        <dbReference type="EMBL" id="KAI6782305.1"/>
    </source>
</evidence>
<gene>
    <name evidence="3" type="ORF">J7T54_008391</name>
</gene>
<reference evidence="3" key="1">
    <citation type="journal article" date="2021" name="J Fungi (Basel)">
        <title>Genomic and Metabolomic Analyses of the Marine Fungus Emericellopsis cladophorae: Insights into Saltwater Adaptability Mechanisms and Its Biosynthetic Potential.</title>
        <authorList>
            <person name="Goncalves M.F.M."/>
            <person name="Hilario S."/>
            <person name="Van de Peer Y."/>
            <person name="Esteves A.C."/>
            <person name="Alves A."/>
        </authorList>
    </citation>
    <scope>NUCLEOTIDE SEQUENCE</scope>
    <source>
        <strain evidence="3">MUM 19.33</strain>
    </source>
</reference>
<feature type="coiled-coil region" evidence="1">
    <location>
        <begin position="465"/>
        <end position="499"/>
    </location>
</feature>
<feature type="compositionally biased region" description="Polar residues" evidence="2">
    <location>
        <begin position="1"/>
        <end position="13"/>
    </location>
</feature>
<evidence type="ECO:0000256" key="1">
    <source>
        <dbReference type="SAM" id="Coils"/>
    </source>
</evidence>
<dbReference type="PANTHER" id="PTHR38701:SF1">
    <property type="entry name" value="UP-REGULATED DURING SEPTATION PROTEIN 1 DOMAIN-CONTAINING PROTEIN"/>
    <property type="match status" value="1"/>
</dbReference>
<dbReference type="EMBL" id="JAGIXG020000014">
    <property type="protein sequence ID" value="KAI6782305.1"/>
    <property type="molecule type" value="Genomic_DNA"/>
</dbReference>
<proteinExistence type="predicted"/>
<dbReference type="Proteomes" id="UP001055219">
    <property type="component" value="Unassembled WGS sequence"/>
</dbReference>